<dbReference type="PROSITE" id="PS51063">
    <property type="entry name" value="HTH_CRP_2"/>
    <property type="match status" value="1"/>
</dbReference>
<dbReference type="SUPFAM" id="SSF51206">
    <property type="entry name" value="cAMP-binding domain-like"/>
    <property type="match status" value="1"/>
</dbReference>
<keyword evidence="1" id="KW-0805">Transcription regulation</keyword>
<accession>A0A420DL64</accession>
<evidence type="ECO:0000313" key="7">
    <source>
        <dbReference type="Proteomes" id="UP000284892"/>
    </source>
</evidence>
<keyword evidence="2" id="KW-0238">DNA-binding</keyword>
<dbReference type="Gene3D" id="2.60.120.10">
    <property type="entry name" value="Jelly Rolls"/>
    <property type="match status" value="1"/>
</dbReference>
<proteinExistence type="predicted"/>
<dbReference type="GO" id="GO:0005829">
    <property type="term" value="C:cytosol"/>
    <property type="evidence" value="ECO:0007669"/>
    <property type="project" value="TreeGrafter"/>
</dbReference>
<dbReference type="Pfam" id="PF00027">
    <property type="entry name" value="cNMP_binding"/>
    <property type="match status" value="1"/>
</dbReference>
<comment type="caution">
    <text evidence="6">The sequence shown here is derived from an EMBL/GenBank/DDBJ whole genome shotgun (WGS) entry which is preliminary data.</text>
</comment>
<evidence type="ECO:0000313" key="6">
    <source>
        <dbReference type="EMBL" id="RKE94917.1"/>
    </source>
</evidence>
<sequence length="217" mass="25350">MFIIYTNYYKVSLLIYDSNHNTMIATNILEIYDVQVKHYVKEQRIFNEHESAKYYYQIQYGSVKMLNLTEDGKEFIQGIFYDGNAFGEPPLFGDFKYPASAVCVNDSSVYVLPKASFFELLKTHPDIHLNFTTLLCKRMLYKAKIMKEVSIHPPEHRILTLLKHLKETSGDSSTYEVNLTRQQISDLTGLRVETVIRSIKKLEKINKLSIKDRKVYL</sequence>
<protein>
    <submittedName>
        <fullName evidence="6">CRP-like cAMP-binding protein</fullName>
    </submittedName>
</protein>
<dbReference type="InterPro" id="IPR036390">
    <property type="entry name" value="WH_DNA-bd_sf"/>
</dbReference>
<name>A0A420DL64_9FLAO</name>
<dbReference type="InterPro" id="IPR000595">
    <property type="entry name" value="cNMP-bd_dom"/>
</dbReference>
<keyword evidence="3" id="KW-0804">Transcription</keyword>
<dbReference type="EMBL" id="RAQJ01000003">
    <property type="protein sequence ID" value="RKE94917.1"/>
    <property type="molecule type" value="Genomic_DNA"/>
</dbReference>
<gene>
    <name evidence="6" type="ORF">BXY80_1932</name>
</gene>
<dbReference type="Pfam" id="PF13545">
    <property type="entry name" value="HTH_Crp_2"/>
    <property type="match status" value="1"/>
</dbReference>
<evidence type="ECO:0000259" key="4">
    <source>
        <dbReference type="PROSITE" id="PS50042"/>
    </source>
</evidence>
<keyword evidence="7" id="KW-1185">Reference proteome</keyword>
<dbReference type="InterPro" id="IPR012318">
    <property type="entry name" value="HTH_CRP"/>
</dbReference>
<dbReference type="InterPro" id="IPR014710">
    <property type="entry name" value="RmlC-like_jellyroll"/>
</dbReference>
<organism evidence="6 7">
    <name type="scientific">Ichthyenterobacterium magnum</name>
    <dbReference type="NCBI Taxonomy" id="1230530"/>
    <lineage>
        <taxon>Bacteria</taxon>
        <taxon>Pseudomonadati</taxon>
        <taxon>Bacteroidota</taxon>
        <taxon>Flavobacteriia</taxon>
        <taxon>Flavobacteriales</taxon>
        <taxon>Flavobacteriaceae</taxon>
        <taxon>Ichthyenterobacterium</taxon>
    </lineage>
</organism>
<evidence type="ECO:0000256" key="2">
    <source>
        <dbReference type="ARBA" id="ARBA00023125"/>
    </source>
</evidence>
<dbReference type="GO" id="GO:0003700">
    <property type="term" value="F:DNA-binding transcription factor activity"/>
    <property type="evidence" value="ECO:0007669"/>
    <property type="project" value="TreeGrafter"/>
</dbReference>
<dbReference type="SMART" id="SM00100">
    <property type="entry name" value="cNMP"/>
    <property type="match status" value="1"/>
</dbReference>
<dbReference type="PANTHER" id="PTHR24567">
    <property type="entry name" value="CRP FAMILY TRANSCRIPTIONAL REGULATORY PROTEIN"/>
    <property type="match status" value="1"/>
</dbReference>
<dbReference type="GO" id="GO:0003677">
    <property type="term" value="F:DNA binding"/>
    <property type="evidence" value="ECO:0007669"/>
    <property type="project" value="UniProtKB-KW"/>
</dbReference>
<evidence type="ECO:0000256" key="1">
    <source>
        <dbReference type="ARBA" id="ARBA00023015"/>
    </source>
</evidence>
<feature type="domain" description="Cyclic nucleotide-binding" evidence="4">
    <location>
        <begin position="37"/>
        <end position="138"/>
    </location>
</feature>
<dbReference type="SUPFAM" id="SSF46785">
    <property type="entry name" value="Winged helix' DNA-binding domain"/>
    <property type="match status" value="1"/>
</dbReference>
<dbReference type="CDD" id="cd00038">
    <property type="entry name" value="CAP_ED"/>
    <property type="match status" value="1"/>
</dbReference>
<dbReference type="PROSITE" id="PS50042">
    <property type="entry name" value="CNMP_BINDING_3"/>
    <property type="match status" value="1"/>
</dbReference>
<dbReference type="PANTHER" id="PTHR24567:SF28">
    <property type="entry name" value="LISTERIOLYSIN REGULATORY PROTEIN"/>
    <property type="match status" value="1"/>
</dbReference>
<dbReference type="AlphaFoldDB" id="A0A420DL64"/>
<dbReference type="InterPro" id="IPR050397">
    <property type="entry name" value="Env_Response_Regulators"/>
</dbReference>
<reference evidence="6 7" key="1">
    <citation type="submission" date="2018-09" db="EMBL/GenBank/DDBJ databases">
        <title>Genomic Encyclopedia of Archaeal and Bacterial Type Strains, Phase II (KMG-II): from individual species to whole genera.</title>
        <authorList>
            <person name="Goeker M."/>
        </authorList>
    </citation>
    <scope>NUCLEOTIDE SEQUENCE [LARGE SCALE GENOMIC DNA]</scope>
    <source>
        <strain evidence="6 7">DSM 26283</strain>
    </source>
</reference>
<evidence type="ECO:0000256" key="3">
    <source>
        <dbReference type="ARBA" id="ARBA00023163"/>
    </source>
</evidence>
<dbReference type="InterPro" id="IPR018490">
    <property type="entry name" value="cNMP-bd_dom_sf"/>
</dbReference>
<evidence type="ECO:0000259" key="5">
    <source>
        <dbReference type="PROSITE" id="PS51063"/>
    </source>
</evidence>
<feature type="domain" description="HTH crp-type" evidence="5">
    <location>
        <begin position="152"/>
        <end position="217"/>
    </location>
</feature>
<dbReference type="Proteomes" id="UP000284892">
    <property type="component" value="Unassembled WGS sequence"/>
</dbReference>